<gene>
    <name evidence="1" type="ORF">Pcinc_043893</name>
</gene>
<comment type="caution">
    <text evidence="1">The sequence shown here is derived from an EMBL/GenBank/DDBJ whole genome shotgun (WGS) entry which is preliminary data.</text>
</comment>
<reference evidence="1" key="1">
    <citation type="submission" date="2023-10" db="EMBL/GenBank/DDBJ databases">
        <title>Genome assemblies of two species of porcelain crab, Petrolisthes cinctipes and Petrolisthes manimaculis (Anomura: Porcellanidae).</title>
        <authorList>
            <person name="Angst P."/>
        </authorList>
    </citation>
    <scope>NUCLEOTIDE SEQUENCE</scope>
    <source>
        <strain evidence="1">PB745_01</strain>
        <tissue evidence="1">Gill</tissue>
    </source>
</reference>
<sequence length="121" mass="13607">MDYLRISLTSSTNLPLHYLPFSLTSSNQPTNQPSLYTSSLAYPYPDLWTFSASCLSASIILAPPPANVMGRRGFPLLEYIIGHQSLPRRPSRPDLSSFRALALMFIGRWAGIYIQEQVMVR</sequence>
<name>A0AAE1BFR9_PETCI</name>
<dbReference type="EMBL" id="JAWQEG010008978">
    <property type="protein sequence ID" value="KAK3849353.1"/>
    <property type="molecule type" value="Genomic_DNA"/>
</dbReference>
<protein>
    <submittedName>
        <fullName evidence="1">Uncharacterized protein</fullName>
    </submittedName>
</protein>
<keyword evidence="2" id="KW-1185">Reference proteome</keyword>
<dbReference type="AlphaFoldDB" id="A0AAE1BFR9"/>
<dbReference type="Proteomes" id="UP001286313">
    <property type="component" value="Unassembled WGS sequence"/>
</dbReference>
<evidence type="ECO:0000313" key="1">
    <source>
        <dbReference type="EMBL" id="KAK3849353.1"/>
    </source>
</evidence>
<proteinExistence type="predicted"/>
<accession>A0AAE1BFR9</accession>
<evidence type="ECO:0000313" key="2">
    <source>
        <dbReference type="Proteomes" id="UP001286313"/>
    </source>
</evidence>
<organism evidence="1 2">
    <name type="scientific">Petrolisthes cinctipes</name>
    <name type="common">Flat porcelain crab</name>
    <dbReference type="NCBI Taxonomy" id="88211"/>
    <lineage>
        <taxon>Eukaryota</taxon>
        <taxon>Metazoa</taxon>
        <taxon>Ecdysozoa</taxon>
        <taxon>Arthropoda</taxon>
        <taxon>Crustacea</taxon>
        <taxon>Multicrustacea</taxon>
        <taxon>Malacostraca</taxon>
        <taxon>Eumalacostraca</taxon>
        <taxon>Eucarida</taxon>
        <taxon>Decapoda</taxon>
        <taxon>Pleocyemata</taxon>
        <taxon>Anomura</taxon>
        <taxon>Galatheoidea</taxon>
        <taxon>Porcellanidae</taxon>
        <taxon>Petrolisthes</taxon>
    </lineage>
</organism>